<organism evidence="2 4">
    <name type="scientific">Venturia inaequalis</name>
    <name type="common">Apple scab fungus</name>
    <dbReference type="NCBI Taxonomy" id="5025"/>
    <lineage>
        <taxon>Eukaryota</taxon>
        <taxon>Fungi</taxon>
        <taxon>Dikarya</taxon>
        <taxon>Ascomycota</taxon>
        <taxon>Pezizomycotina</taxon>
        <taxon>Dothideomycetes</taxon>
        <taxon>Pleosporomycetidae</taxon>
        <taxon>Venturiales</taxon>
        <taxon>Venturiaceae</taxon>
        <taxon>Venturia</taxon>
    </lineage>
</organism>
<evidence type="ECO:0000313" key="3">
    <source>
        <dbReference type="EMBL" id="KAE9992419.1"/>
    </source>
</evidence>
<evidence type="ECO:0000313" key="2">
    <source>
        <dbReference type="EMBL" id="KAE9986514.1"/>
    </source>
</evidence>
<feature type="compositionally biased region" description="Polar residues" evidence="1">
    <location>
        <begin position="81"/>
        <end position="103"/>
    </location>
</feature>
<reference evidence="2 4" key="1">
    <citation type="submission" date="2018-12" db="EMBL/GenBank/DDBJ databases">
        <title>Venturia inaequalis Genome Resource.</title>
        <authorList>
            <person name="Lichtner F.J."/>
        </authorList>
    </citation>
    <scope>NUCLEOTIDE SEQUENCE [LARGE SCALE GENOMIC DNA]</scope>
    <source>
        <strain evidence="2 4">120213</strain>
        <strain evidence="3 5">DMI_063113</strain>
    </source>
</reference>
<dbReference type="EMBL" id="WNWS01000029">
    <property type="protein sequence ID" value="KAE9986514.1"/>
    <property type="molecule type" value="Genomic_DNA"/>
</dbReference>
<sequence length="504" mass="55842">MADKHPAFSSKDSNQSQGKPQVIGRDASGQPTYPPRPSSGTSSGNPPFYTSFQANSSLGASQQQQASREGQVSQHHPLPGQEQSSNAQQPGVSRQASLTSNSAVQTSAETLNVQLAIDKLQKWWNAPGIDDFTPYPKNQGRKEKAVNNRYTAPGPMPERVCYILPSDASGTSLHLTRGWTDSDCSPRNMVHLYRSGYDTAAIAAGTDRRTRSKFKDYQRTLQMRAMRWCYGNGVIGGSLPNQVLSPKYVLPLLKLSTAQLFFGVIGDLVVEDFPNGIYNMTPPEDRWQHTPRASTIRYSLPCFKEIDPLVRRALEKQGRTLPTLDEYLQRNIQRLRDPISVLGVGAGKLNHGPEMPAAMPAPASMSVSAPKRRKITDFFVLATATDAPSKIQVARNSDPMDVDSVEPSMGFYHPELDLPVVDSELDRRLAEEVYRAQPSLYGEPGYEQVTARNGPYPASQNSHFQLDPDSHGSLFSDQTASEPYFNDEEWNHDEIFGSDMWKGY</sequence>
<dbReference type="Proteomes" id="UP000490939">
    <property type="component" value="Unassembled WGS sequence"/>
</dbReference>
<protein>
    <submittedName>
        <fullName evidence="2">Uncharacterized protein</fullName>
    </submittedName>
</protein>
<accession>A0A8H3Z5V4</accession>
<feature type="compositionally biased region" description="Polar residues" evidence="1">
    <location>
        <begin position="10"/>
        <end position="19"/>
    </location>
</feature>
<feature type="compositionally biased region" description="Low complexity" evidence="1">
    <location>
        <begin position="53"/>
        <end position="67"/>
    </location>
</feature>
<feature type="region of interest" description="Disordered" evidence="1">
    <location>
        <begin position="1"/>
        <end position="103"/>
    </location>
</feature>
<name>A0A8H3Z5V4_VENIN</name>
<evidence type="ECO:0000313" key="5">
    <source>
        <dbReference type="Proteomes" id="UP000490939"/>
    </source>
</evidence>
<dbReference type="AlphaFoldDB" id="A0A8H3Z5V4"/>
<evidence type="ECO:0000313" key="4">
    <source>
        <dbReference type="Proteomes" id="UP000447873"/>
    </source>
</evidence>
<comment type="caution">
    <text evidence="2">The sequence shown here is derived from an EMBL/GenBank/DDBJ whole genome shotgun (WGS) entry which is preliminary data.</text>
</comment>
<proteinExistence type="predicted"/>
<keyword evidence="5" id="KW-1185">Reference proteome</keyword>
<dbReference type="EMBL" id="WNWR01000059">
    <property type="protein sequence ID" value="KAE9992419.1"/>
    <property type="molecule type" value="Genomic_DNA"/>
</dbReference>
<dbReference type="Proteomes" id="UP000447873">
    <property type="component" value="Unassembled WGS sequence"/>
</dbReference>
<evidence type="ECO:0000256" key="1">
    <source>
        <dbReference type="SAM" id="MobiDB-lite"/>
    </source>
</evidence>
<gene>
    <name evidence="3" type="ORF">EG327_009061</name>
    <name evidence="2" type="ORF">EG328_005400</name>
</gene>
<feature type="compositionally biased region" description="Polar residues" evidence="1">
    <location>
        <begin position="38"/>
        <end position="52"/>
    </location>
</feature>